<dbReference type="EMBL" id="BAAATD010000013">
    <property type="protein sequence ID" value="GAA2626341.1"/>
    <property type="molecule type" value="Genomic_DNA"/>
</dbReference>
<accession>A0ABN3QHZ0</accession>
<protein>
    <submittedName>
        <fullName evidence="1">Uncharacterized protein</fullName>
    </submittedName>
</protein>
<reference evidence="1 2" key="1">
    <citation type="journal article" date="2019" name="Int. J. Syst. Evol. Microbiol.">
        <title>The Global Catalogue of Microorganisms (GCM) 10K type strain sequencing project: providing services to taxonomists for standard genome sequencing and annotation.</title>
        <authorList>
            <consortium name="The Broad Institute Genomics Platform"/>
            <consortium name="The Broad Institute Genome Sequencing Center for Infectious Disease"/>
            <person name="Wu L."/>
            <person name="Ma J."/>
        </authorList>
    </citation>
    <scope>NUCLEOTIDE SEQUENCE [LARGE SCALE GENOMIC DNA]</scope>
    <source>
        <strain evidence="1 2">JCM 6833</strain>
    </source>
</reference>
<organism evidence="1 2">
    <name type="scientific">Actinomadura fulvescens</name>
    <dbReference type="NCBI Taxonomy" id="46160"/>
    <lineage>
        <taxon>Bacteria</taxon>
        <taxon>Bacillati</taxon>
        <taxon>Actinomycetota</taxon>
        <taxon>Actinomycetes</taxon>
        <taxon>Streptosporangiales</taxon>
        <taxon>Thermomonosporaceae</taxon>
        <taxon>Actinomadura</taxon>
    </lineage>
</organism>
<keyword evidence="2" id="KW-1185">Reference proteome</keyword>
<sequence>MKLPDGRGVPIERYATHALAALAEGLCPDCPTAEALWPRPVTLADWRAPSAP</sequence>
<dbReference type="Proteomes" id="UP001501509">
    <property type="component" value="Unassembled WGS sequence"/>
</dbReference>
<evidence type="ECO:0000313" key="2">
    <source>
        <dbReference type="Proteomes" id="UP001501509"/>
    </source>
</evidence>
<comment type="caution">
    <text evidence="1">The sequence shown here is derived from an EMBL/GenBank/DDBJ whole genome shotgun (WGS) entry which is preliminary data.</text>
</comment>
<name>A0ABN3QHZ0_9ACTN</name>
<dbReference type="RefSeq" id="WP_344547162.1">
    <property type="nucleotide sequence ID" value="NZ_BAAATD010000013.1"/>
</dbReference>
<gene>
    <name evidence="1" type="ORF">GCM10010411_74050</name>
</gene>
<evidence type="ECO:0000313" key="1">
    <source>
        <dbReference type="EMBL" id="GAA2626341.1"/>
    </source>
</evidence>
<proteinExistence type="predicted"/>